<dbReference type="GO" id="GO:0005524">
    <property type="term" value="F:ATP binding"/>
    <property type="evidence" value="ECO:0007669"/>
    <property type="project" value="UniProtKB-UniRule"/>
</dbReference>
<dbReference type="PROSITE" id="PS00108">
    <property type="entry name" value="PROTEIN_KINASE_ST"/>
    <property type="match status" value="1"/>
</dbReference>
<dbReference type="GO" id="GO:0004674">
    <property type="term" value="F:protein serine/threonine kinase activity"/>
    <property type="evidence" value="ECO:0007669"/>
    <property type="project" value="UniProtKB-KW"/>
</dbReference>
<keyword evidence="5 6" id="KW-0067">ATP-binding</keyword>
<dbReference type="SUPFAM" id="SSF56112">
    <property type="entry name" value="Protein kinase-like (PK-like)"/>
    <property type="match status" value="5"/>
</dbReference>
<reference evidence="9" key="2">
    <citation type="submission" date="2013-12" db="EMBL/GenBank/DDBJ databases">
        <authorList>
            <person name="Yu Y."/>
            <person name="Lee S."/>
            <person name="de Baynast K."/>
            <person name="Wissotski M."/>
            <person name="Liu L."/>
            <person name="Talag J."/>
            <person name="Goicoechea J."/>
            <person name="Angelova A."/>
            <person name="Jetty R."/>
            <person name="Kudrna D."/>
            <person name="Golser W."/>
            <person name="Rivera L."/>
            <person name="Zhang J."/>
            <person name="Wing R."/>
        </authorList>
    </citation>
    <scope>NUCLEOTIDE SEQUENCE</scope>
</reference>
<dbReference type="PANTHER" id="PTHR27005:SF468">
    <property type="entry name" value="OS01G0310500 PROTEIN"/>
    <property type="match status" value="1"/>
</dbReference>
<dbReference type="InterPro" id="IPR045274">
    <property type="entry name" value="WAK-like"/>
</dbReference>
<keyword evidence="3 6" id="KW-0547">Nucleotide-binding</keyword>
<feature type="domain" description="Protein kinase" evidence="7">
    <location>
        <begin position="587"/>
        <end position="868"/>
    </location>
</feature>
<dbReference type="Proteomes" id="UP000032180">
    <property type="component" value="Chromosome 2"/>
</dbReference>
<protein>
    <recommendedName>
        <fullName evidence="7">Protein kinase domain-containing protein</fullName>
    </recommendedName>
</protein>
<keyword evidence="1" id="KW-0723">Serine/threonine-protein kinase</keyword>
<evidence type="ECO:0000313" key="9">
    <source>
        <dbReference type="Proteomes" id="UP000032180"/>
    </source>
</evidence>
<evidence type="ECO:0000256" key="2">
    <source>
        <dbReference type="ARBA" id="ARBA00022679"/>
    </source>
</evidence>
<evidence type="ECO:0000259" key="7">
    <source>
        <dbReference type="PROSITE" id="PS50011"/>
    </source>
</evidence>
<dbReference type="InterPro" id="IPR011009">
    <property type="entry name" value="Kinase-like_dom_sf"/>
</dbReference>
<reference evidence="8 9" key="1">
    <citation type="submission" date="2012-08" db="EMBL/GenBank/DDBJ databases">
        <title>Oryza genome evolution.</title>
        <authorList>
            <person name="Wing R.A."/>
        </authorList>
    </citation>
    <scope>NUCLEOTIDE SEQUENCE</scope>
</reference>
<dbReference type="PANTHER" id="PTHR27005">
    <property type="entry name" value="WALL-ASSOCIATED RECEPTOR KINASE-LIKE 21"/>
    <property type="match status" value="1"/>
</dbReference>
<keyword evidence="9" id="KW-1185">Reference proteome</keyword>
<accession>A0A0D9VES3</accession>
<dbReference type="FunFam" id="1.10.510.10:FF:000474">
    <property type="entry name" value="Wall-associated receptor kinase 3"/>
    <property type="match status" value="1"/>
</dbReference>
<evidence type="ECO:0000256" key="4">
    <source>
        <dbReference type="ARBA" id="ARBA00022777"/>
    </source>
</evidence>
<evidence type="ECO:0000256" key="1">
    <source>
        <dbReference type="ARBA" id="ARBA00022527"/>
    </source>
</evidence>
<feature type="binding site" evidence="6">
    <location>
        <position position="70"/>
    </location>
    <ligand>
        <name>ATP</name>
        <dbReference type="ChEBI" id="CHEBI:30616"/>
    </ligand>
</feature>
<keyword evidence="2" id="KW-0808">Transferase</keyword>
<proteinExistence type="predicted"/>
<feature type="domain" description="Protein kinase" evidence="7">
    <location>
        <begin position="898"/>
        <end position="1039"/>
    </location>
</feature>
<evidence type="ECO:0000256" key="6">
    <source>
        <dbReference type="PROSITE-ProRule" id="PRU10141"/>
    </source>
</evidence>
<dbReference type="Gramene" id="LPERR02G10240.1">
    <property type="protein sequence ID" value="LPERR02G10240.1"/>
    <property type="gene ID" value="LPERR02G10240"/>
</dbReference>
<dbReference type="InterPro" id="IPR001245">
    <property type="entry name" value="Ser-Thr/Tyr_kinase_cat_dom"/>
</dbReference>
<reference evidence="8" key="3">
    <citation type="submission" date="2015-04" db="UniProtKB">
        <authorList>
            <consortium name="EnsemblPlants"/>
        </authorList>
    </citation>
    <scope>IDENTIFICATION</scope>
</reference>
<sequence>MEPPENELKAREDVQRHVGWILDNNPAITKFTEDDIRRITSNYSTPIGRGGYGEVFRGVLDDEDDVVAVKRYIHKKLREHFLTEVSIHSQINHKNAVKLKGYYLGGNTLIIVTEYMSNGNLDDALQNSSISIPLSTRLGIAIDCAEALSFMHSMHLSNGSPVCHGDIKPENILLATKLTAKVADFGLSRSLLGGIIQYTSHVKGSFDYMDPIYFQQRRRLIPKSDVYSFVAVLLELISRKRSKDRSSSLIGTFTRACAKGRGITELCDAGIANTSNIKVLEEIAKLATKCLTLDTDRQPQMNDVAKYLHILRDRMEGQEKTAWPFFWEHNNNIKSFTEHDIERITLNYSTLLGKDQYGEVYKGVIHDDNTAVAVKRYIQEDLREQFMAEESIHGQINHENAVKLVGYCIGENALMLVTEYISNGCTGQVILRSYDEKIGQSPASGSLAYMDPIYLQEGRLTPKCDIYSFGVVLLELIARKRIQQGELNLIGAFSKACANKEGLRELFDTEIAKRTDIKILEEISKLATECLTLDIDRRPKIYYVVEHLKMLKVQIKGQEKSAGPFFQRPKNHEIQIFAEKDIERITGNYSTPIGRGAFREVFRGFLENEDDIVAVKRYIYNISREEFMKERASGNEKVLRKLFDAEISNGDNMKILKEIAKLATECLSLDIDRRPQINYVTENLRIFQAQIKGQEKAAGPFFQGPQNHDIKIFTEMDIQRITSNYSTLIGRDDSIVCHGDIRPGNIFLDASLTAKVTDFWNAKLLLGGLTCYTSSVMGSIDYMDPILLREGRITPARKRTKEGQVSLIEAFSGTFAKEKGFNGLFDAEIANMGNVKILEDIAKLAIKCLTLEIDRRPQINDVAKHLLVLWKSLRGGEGLPKLDIVRIFTKVELSEVTENYSHLLGIGPCYKVYKGTLEDNTVVTVKKYSVVNETTKEECSNAAMILSQIVHKNIIRLLGCCFEDKITALVCEYAAKGKVSDILDGGDDFPLELRLKIAAKTAEALEYLHEPTTGANIFLGDNFMPKFTGFANSRRLSNV</sequence>
<dbReference type="InterPro" id="IPR000719">
    <property type="entry name" value="Prot_kinase_dom"/>
</dbReference>
<dbReference type="GO" id="GO:0005886">
    <property type="term" value="C:plasma membrane"/>
    <property type="evidence" value="ECO:0007669"/>
    <property type="project" value="TreeGrafter"/>
</dbReference>
<dbReference type="PROSITE" id="PS00107">
    <property type="entry name" value="PROTEIN_KINASE_ATP"/>
    <property type="match status" value="1"/>
</dbReference>
<dbReference type="InterPro" id="IPR008271">
    <property type="entry name" value="Ser/Thr_kinase_AS"/>
</dbReference>
<evidence type="ECO:0000256" key="5">
    <source>
        <dbReference type="ARBA" id="ARBA00022840"/>
    </source>
</evidence>
<evidence type="ECO:0000313" key="8">
    <source>
        <dbReference type="EnsemblPlants" id="LPERR02G10240.1"/>
    </source>
</evidence>
<evidence type="ECO:0000256" key="3">
    <source>
        <dbReference type="ARBA" id="ARBA00022741"/>
    </source>
</evidence>
<dbReference type="HOGENOM" id="CLU_000288_137_0_1"/>
<dbReference type="PROSITE" id="PS50011">
    <property type="entry name" value="PROTEIN_KINASE_DOM"/>
    <property type="match status" value="3"/>
</dbReference>
<organism evidence="8 9">
    <name type="scientific">Leersia perrieri</name>
    <dbReference type="NCBI Taxonomy" id="77586"/>
    <lineage>
        <taxon>Eukaryota</taxon>
        <taxon>Viridiplantae</taxon>
        <taxon>Streptophyta</taxon>
        <taxon>Embryophyta</taxon>
        <taxon>Tracheophyta</taxon>
        <taxon>Spermatophyta</taxon>
        <taxon>Magnoliopsida</taxon>
        <taxon>Liliopsida</taxon>
        <taxon>Poales</taxon>
        <taxon>Poaceae</taxon>
        <taxon>BOP clade</taxon>
        <taxon>Oryzoideae</taxon>
        <taxon>Oryzeae</taxon>
        <taxon>Oryzinae</taxon>
        <taxon>Leersia</taxon>
    </lineage>
</organism>
<feature type="domain" description="Protein kinase" evidence="7">
    <location>
        <begin position="41"/>
        <end position="312"/>
    </location>
</feature>
<dbReference type="AlphaFoldDB" id="A0A0D9VES3"/>
<dbReference type="eggNOG" id="KOG1187">
    <property type="taxonomic scope" value="Eukaryota"/>
</dbReference>
<dbReference type="Gene3D" id="1.10.510.10">
    <property type="entry name" value="Transferase(Phosphotransferase) domain 1"/>
    <property type="match status" value="4"/>
</dbReference>
<dbReference type="EnsemblPlants" id="LPERR02G10240.1">
    <property type="protein sequence ID" value="LPERR02G10240.1"/>
    <property type="gene ID" value="LPERR02G10240"/>
</dbReference>
<dbReference type="InterPro" id="IPR017441">
    <property type="entry name" value="Protein_kinase_ATP_BS"/>
</dbReference>
<dbReference type="GO" id="GO:0007166">
    <property type="term" value="P:cell surface receptor signaling pathway"/>
    <property type="evidence" value="ECO:0007669"/>
    <property type="project" value="InterPro"/>
</dbReference>
<keyword evidence="4" id="KW-0418">Kinase</keyword>
<dbReference type="SMART" id="SM00220">
    <property type="entry name" value="S_TKc"/>
    <property type="match status" value="1"/>
</dbReference>
<dbReference type="Gene3D" id="3.30.200.20">
    <property type="entry name" value="Phosphorylase Kinase, domain 1"/>
    <property type="match status" value="3"/>
</dbReference>
<name>A0A0D9VES3_9ORYZ</name>
<dbReference type="Pfam" id="PF07714">
    <property type="entry name" value="PK_Tyr_Ser-Thr"/>
    <property type="match status" value="4"/>
</dbReference>